<dbReference type="Gene3D" id="3.40.50.12780">
    <property type="entry name" value="N-terminal domain of ligase-like"/>
    <property type="match status" value="1"/>
</dbReference>
<reference evidence="6 7" key="1">
    <citation type="submission" date="2023-09" db="EMBL/GenBank/DDBJ databases">
        <title>The genome sequence of Streptomyces anthocyanicus.</title>
        <authorList>
            <person name="Mo P."/>
        </authorList>
    </citation>
    <scope>NUCLEOTIDE SEQUENCE [LARGE SCALE GENOMIC DNA]</scope>
    <source>
        <strain evidence="6 7">JCM 4387</strain>
    </source>
</reference>
<dbReference type="InterPro" id="IPR042099">
    <property type="entry name" value="ANL_N_sf"/>
</dbReference>
<name>A0ABY9UFM2_STRVL</name>
<evidence type="ECO:0000256" key="4">
    <source>
        <dbReference type="SAM" id="MobiDB-lite"/>
    </source>
</evidence>
<dbReference type="PROSITE" id="PS50075">
    <property type="entry name" value="CARRIER"/>
    <property type="match status" value="1"/>
</dbReference>
<evidence type="ECO:0000256" key="3">
    <source>
        <dbReference type="ARBA" id="ARBA00022553"/>
    </source>
</evidence>
<proteinExistence type="predicted"/>
<dbReference type="CDD" id="cd05930">
    <property type="entry name" value="A_NRPS"/>
    <property type="match status" value="1"/>
</dbReference>
<comment type="cofactor">
    <cofactor evidence="1">
        <name>pantetheine 4'-phosphate</name>
        <dbReference type="ChEBI" id="CHEBI:47942"/>
    </cofactor>
</comment>
<dbReference type="InterPro" id="IPR010071">
    <property type="entry name" value="AA_adenyl_dom"/>
</dbReference>
<feature type="region of interest" description="Disordered" evidence="4">
    <location>
        <begin position="1513"/>
        <end position="1544"/>
    </location>
</feature>
<sequence>MSDQSNPVLGRRGMAEAPLSATQQSLWFIEQAHPGTAAYHVPLLMRWSETVDLPALRRALRHLTTRHEALRTTYSSHDGRPVQRVGPPRPVDVTVSGLDARPGPDELAAVAQVPFDLEKGPLLRCHLWQGAPEGDTLLLTVHHIAFDGWSLATLLDDLREAYDAALSQGCAASGGPAVQYADFALWEHETWQQRDVEGRAGRRADELAEASASPLFPGRGPRTDDVRTGGHLAFSVPGDLWEETGLLATRLRATPFVVLFAAFQEVLRRWSGAADFVVGTVMANRPKPVLEGVVGCFVNTVPLRCSPAPDITFEELCLRSRTESFRSLAHQDIPFDRLTALTAAKRGSCRGPLVEVAFGLQNMPAPRGSGHQRWQQPEVLPTGTARYDLLLLIEDRADDVVGTIEYDLALCSEETAERFRDAYLALLAAAVRAPDTVLAALPLSSREPGAAIPGVLIGPRRDLSANEPSADRTLLDVIAARLADDPHATAVRVGDARLSRGELDDWSWSVAASLGSEGVGGGGGGVVPVIAARGPALVAGWLGTLRAGCAYVPLNLDTPVERLEHVLGDLDTRVVLADEAGAAAIRRVNTDVGVLDLTALRHAHQGDRRSPALAGDDTAVVIHTSGTTGRPKSVPVPHRGLANTVLWWADDAGLGPDDRLLCVVGTSFDPATFETFRALAAGAELVYADDVERKDGRALLRLLRTSTVVSMTPGLLRAALDAEDAADTTSAGRAGSSLRLVHLGGEKLTRALAAECAQRWQVSLRNVYGPTEVSCTSLSASVDPDDPQAPPIGSPVWNTRAYVLGPAGEELPPGLPGELYLAGAGVSRGYLGRPDLTAEAFRADPFAPADEPHARMYRTGDRVVVRADGLIEYLGRADDQVKILGNRVEPAEVAALLEEQHDAVLSAAVTLDEDNPERLVAYVVLADPGAAPTHDELVGPLLRWLPAAVLPGAVHVVDALPMTPNDKIDLRALRALRDIPLPRAERRPADLDPAQRWASEQFLSALDADGRLGPDAGALRAGALAPDDDFFALGGHSLLAVRMLAAIEREDGVAPALGTFLAQPTVDGLARLREANPVGPRRDAAPTPRDGRYPATPIQQRMLFLDRLASQRTAYLAPTVVEFTGPVDRQALAQALGHVLGHHPALRSRFALDRDSRQVFYTTDGTAPEIRVSDWTGSGDERLAGHLKELCWTPFDLAHEAPARAEIAAVGDRTVLVLVCHHIVTDGWAQQLLLRQLGEAYQAVVAGVRPDLSAAVHPGALPDGWAALDAAQRAERTRELLARLRGAPTDIALPRDRERPSVQDTAADSCTVRLSGATSTRLRAVLAGAGVTTSMATPALLAAALALPCGQRDFLFAFPWAGRESAAGTEAVAVLIRTLVLRVDLRDDPTWRQLLASVREESLTSYRYADVPFEELVADLDPGRGLGRPPVTPVLVTAASDPPAVPDLGPGIRARQAPPPGLRIKYELELMLRDTDDHIELELAYATALFDRPTAEALLSGIARAADLLASRPDARVLDDSPPAPQGAHADRPGQGPETGERQR</sequence>
<dbReference type="InterPro" id="IPR001242">
    <property type="entry name" value="Condensation_dom"/>
</dbReference>
<dbReference type="SUPFAM" id="SSF47336">
    <property type="entry name" value="ACP-like"/>
    <property type="match status" value="1"/>
</dbReference>
<protein>
    <submittedName>
        <fullName evidence="6">Non-ribosomal peptide synthetase</fullName>
    </submittedName>
</protein>
<dbReference type="Gene3D" id="3.30.300.30">
    <property type="match status" value="1"/>
</dbReference>
<accession>A0ABY9UFM2</accession>
<keyword evidence="3" id="KW-0597">Phosphoprotein</keyword>
<dbReference type="Proteomes" id="UP001249394">
    <property type="component" value="Chromosome"/>
</dbReference>
<evidence type="ECO:0000313" key="7">
    <source>
        <dbReference type="Proteomes" id="UP001249394"/>
    </source>
</evidence>
<dbReference type="Gene3D" id="3.30.559.10">
    <property type="entry name" value="Chloramphenicol acetyltransferase-like domain"/>
    <property type="match status" value="2"/>
</dbReference>
<dbReference type="InterPro" id="IPR045851">
    <property type="entry name" value="AMP-bd_C_sf"/>
</dbReference>
<dbReference type="InterPro" id="IPR023213">
    <property type="entry name" value="CAT-like_dom_sf"/>
</dbReference>
<evidence type="ECO:0000259" key="5">
    <source>
        <dbReference type="PROSITE" id="PS50075"/>
    </source>
</evidence>
<dbReference type="NCBIfam" id="TIGR01733">
    <property type="entry name" value="AA-adenyl-dom"/>
    <property type="match status" value="1"/>
</dbReference>
<dbReference type="Pfam" id="PF00501">
    <property type="entry name" value="AMP-binding"/>
    <property type="match status" value="1"/>
</dbReference>
<dbReference type="InterPro" id="IPR006162">
    <property type="entry name" value="Ppantetheine_attach_site"/>
</dbReference>
<evidence type="ECO:0000256" key="2">
    <source>
        <dbReference type="ARBA" id="ARBA00022450"/>
    </source>
</evidence>
<gene>
    <name evidence="6" type="ORF">RI060_20890</name>
</gene>
<dbReference type="InterPro" id="IPR009081">
    <property type="entry name" value="PP-bd_ACP"/>
</dbReference>
<dbReference type="SUPFAM" id="SSF52777">
    <property type="entry name" value="CoA-dependent acyltransferases"/>
    <property type="match status" value="4"/>
</dbReference>
<dbReference type="InterPro" id="IPR000873">
    <property type="entry name" value="AMP-dep_synth/lig_dom"/>
</dbReference>
<dbReference type="InterPro" id="IPR025110">
    <property type="entry name" value="AMP-bd_C"/>
</dbReference>
<dbReference type="PROSITE" id="PS00012">
    <property type="entry name" value="PHOSPHOPANTETHEINE"/>
    <property type="match status" value="1"/>
</dbReference>
<dbReference type="PROSITE" id="PS00455">
    <property type="entry name" value="AMP_BINDING"/>
    <property type="match status" value="1"/>
</dbReference>
<keyword evidence="2" id="KW-0596">Phosphopantetheine</keyword>
<dbReference type="SUPFAM" id="SSF56801">
    <property type="entry name" value="Acetyl-CoA synthetase-like"/>
    <property type="match status" value="1"/>
</dbReference>
<dbReference type="Gene3D" id="1.10.1200.10">
    <property type="entry name" value="ACP-like"/>
    <property type="match status" value="1"/>
</dbReference>
<dbReference type="PANTHER" id="PTHR45527:SF1">
    <property type="entry name" value="FATTY ACID SYNTHASE"/>
    <property type="match status" value="1"/>
</dbReference>
<evidence type="ECO:0000313" key="6">
    <source>
        <dbReference type="EMBL" id="WND19657.1"/>
    </source>
</evidence>
<dbReference type="Pfam" id="PF00550">
    <property type="entry name" value="PP-binding"/>
    <property type="match status" value="1"/>
</dbReference>
<dbReference type="Gene3D" id="3.30.559.30">
    <property type="entry name" value="Nonribosomal peptide synthetase, condensation domain"/>
    <property type="match status" value="2"/>
</dbReference>
<feature type="region of interest" description="Disordered" evidence="4">
    <location>
        <begin position="71"/>
        <end position="90"/>
    </location>
</feature>
<dbReference type="InterPro" id="IPR036736">
    <property type="entry name" value="ACP-like_sf"/>
</dbReference>
<evidence type="ECO:0000256" key="1">
    <source>
        <dbReference type="ARBA" id="ARBA00001957"/>
    </source>
</evidence>
<dbReference type="InterPro" id="IPR020845">
    <property type="entry name" value="AMP-binding_CS"/>
</dbReference>
<feature type="domain" description="Carrier" evidence="5">
    <location>
        <begin position="989"/>
        <end position="1077"/>
    </location>
</feature>
<organism evidence="6 7">
    <name type="scientific">Streptomyces violaceus</name>
    <name type="common">Streptomyces venezuelae</name>
    <dbReference type="NCBI Taxonomy" id="1936"/>
    <lineage>
        <taxon>Bacteria</taxon>
        <taxon>Bacillati</taxon>
        <taxon>Actinomycetota</taxon>
        <taxon>Actinomycetes</taxon>
        <taxon>Kitasatosporales</taxon>
        <taxon>Streptomycetaceae</taxon>
        <taxon>Streptomyces</taxon>
    </lineage>
</organism>
<dbReference type="Pfam" id="PF00668">
    <property type="entry name" value="Condensation"/>
    <property type="match status" value="2"/>
</dbReference>
<keyword evidence="7" id="KW-1185">Reference proteome</keyword>
<dbReference type="Pfam" id="PF13193">
    <property type="entry name" value="AMP-binding_C"/>
    <property type="match status" value="1"/>
</dbReference>
<dbReference type="PANTHER" id="PTHR45527">
    <property type="entry name" value="NONRIBOSOMAL PEPTIDE SYNTHETASE"/>
    <property type="match status" value="1"/>
</dbReference>
<dbReference type="EMBL" id="CP134213">
    <property type="protein sequence ID" value="WND19657.1"/>
    <property type="molecule type" value="Genomic_DNA"/>
</dbReference>
<dbReference type="CDD" id="cd19531">
    <property type="entry name" value="LCL_NRPS-like"/>
    <property type="match status" value="1"/>
</dbReference>